<evidence type="ECO:0000256" key="1">
    <source>
        <dbReference type="ARBA" id="ARBA00001936"/>
    </source>
</evidence>
<dbReference type="NCBIfam" id="NF001934">
    <property type="entry name" value="PRK00714.1-1"/>
    <property type="match status" value="1"/>
</dbReference>
<dbReference type="FunFam" id="3.90.79.10:FF:000001">
    <property type="entry name" value="RNA pyrophosphohydrolase"/>
    <property type="match status" value="1"/>
</dbReference>
<accession>E8Q649</accession>
<dbReference type="RefSeq" id="WP_013516590.1">
    <property type="nucleotide sequence ID" value="NC_014909.2"/>
</dbReference>
<dbReference type="InterPro" id="IPR022927">
    <property type="entry name" value="RppH"/>
</dbReference>
<feature type="domain" description="Nudix hydrolase" evidence="5">
    <location>
        <begin position="6"/>
        <end position="149"/>
    </location>
</feature>
<reference evidence="6 7" key="1">
    <citation type="journal article" date="2010" name="BMC Genomics">
        <title>Unprecedented loss of ammonia assimilation capability in a urease-encoding bacterial mutualist.</title>
        <authorList>
            <person name="Williams L.E."/>
            <person name="Wernegreen J.J."/>
        </authorList>
    </citation>
    <scope>NUCLEOTIDE SEQUENCE [LARGE SCALE GENOMIC DNA]</scope>
    <source>
        <strain evidence="6 7">BVAF</strain>
    </source>
</reference>
<dbReference type="PANTHER" id="PTHR23114">
    <property type="entry name" value="M7GPPPN-MRNA HYDROLASE"/>
    <property type="match status" value="1"/>
</dbReference>
<dbReference type="Gene3D" id="3.90.79.10">
    <property type="entry name" value="Nucleoside Triphosphate Pyrophosphohydrolase"/>
    <property type="match status" value="1"/>
</dbReference>
<comment type="similarity">
    <text evidence="4">Belongs to the Nudix hydrolase family. RppH subfamily.</text>
</comment>
<dbReference type="PROSITE" id="PS51462">
    <property type="entry name" value="NUDIX"/>
    <property type="match status" value="1"/>
</dbReference>
<dbReference type="GO" id="GO:0034353">
    <property type="term" value="F:mRNA 5'-diphosphatase activity"/>
    <property type="evidence" value="ECO:0007669"/>
    <property type="project" value="TreeGrafter"/>
</dbReference>
<evidence type="ECO:0000256" key="4">
    <source>
        <dbReference type="HAMAP-Rule" id="MF_00298"/>
    </source>
</evidence>
<dbReference type="EC" id="3.6.1.-" evidence="4"/>
<dbReference type="GO" id="GO:0005737">
    <property type="term" value="C:cytoplasm"/>
    <property type="evidence" value="ECO:0007669"/>
    <property type="project" value="TreeGrafter"/>
</dbReference>
<protein>
    <recommendedName>
        <fullName evidence="4">RNA pyrophosphohydrolase</fullName>
        <ecNumber evidence="4">3.6.1.-</ecNumber>
    </recommendedName>
    <alternativeName>
        <fullName evidence="4">(Di)nucleoside polyphosphate hydrolase</fullName>
    </alternativeName>
</protein>
<dbReference type="PROSITE" id="PS00893">
    <property type="entry name" value="NUDIX_BOX"/>
    <property type="match status" value="1"/>
</dbReference>
<keyword evidence="3 4" id="KW-0378">Hydrolase</keyword>
<dbReference type="OrthoDB" id="9816040at2"/>
<dbReference type="Proteomes" id="UP000007464">
    <property type="component" value="Chromosome"/>
</dbReference>
<dbReference type="AlphaFoldDB" id="E8Q649"/>
<organism evidence="6 7">
    <name type="scientific">Blochmanniella vafra (strain BVAF)</name>
    <dbReference type="NCBI Taxonomy" id="859654"/>
    <lineage>
        <taxon>Bacteria</taxon>
        <taxon>Pseudomonadati</taxon>
        <taxon>Pseudomonadota</taxon>
        <taxon>Gammaproteobacteria</taxon>
        <taxon>Enterobacterales</taxon>
        <taxon>Enterobacteriaceae</taxon>
        <taxon>ant endosymbionts</taxon>
        <taxon>Candidatus Blochmanniella</taxon>
    </lineage>
</organism>
<dbReference type="HAMAP" id="MF_00298">
    <property type="entry name" value="Nudix_RppH"/>
    <property type="match status" value="1"/>
</dbReference>
<dbReference type="STRING" id="859654.BVAF_267"/>
<dbReference type="GO" id="GO:0006402">
    <property type="term" value="P:mRNA catabolic process"/>
    <property type="evidence" value="ECO:0007669"/>
    <property type="project" value="TreeGrafter"/>
</dbReference>
<name>E8Q649_BLOVB</name>
<dbReference type="NCBIfam" id="NF001938">
    <property type="entry name" value="PRK00714.1-5"/>
    <property type="match status" value="1"/>
</dbReference>
<evidence type="ECO:0000256" key="2">
    <source>
        <dbReference type="ARBA" id="ARBA00001946"/>
    </source>
</evidence>
<comment type="cofactor">
    <cofactor evidence="4">
        <name>a divalent metal cation</name>
        <dbReference type="ChEBI" id="CHEBI:60240"/>
    </cofactor>
</comment>
<evidence type="ECO:0000256" key="3">
    <source>
        <dbReference type="ARBA" id="ARBA00022801"/>
    </source>
</evidence>
<proteinExistence type="inferred from homology"/>
<dbReference type="HOGENOM" id="CLU_087195_3_1_6"/>
<dbReference type="PRINTS" id="PR00502">
    <property type="entry name" value="NUDIXFAMILY"/>
</dbReference>
<dbReference type="KEGG" id="bva:BVAF_267"/>
<evidence type="ECO:0000313" key="7">
    <source>
        <dbReference type="Proteomes" id="UP000007464"/>
    </source>
</evidence>
<feature type="short sequence motif" description="Nudix box" evidence="4">
    <location>
        <begin position="38"/>
        <end position="59"/>
    </location>
</feature>
<dbReference type="EMBL" id="CP002189">
    <property type="protein sequence ID" value="ADV33665.1"/>
    <property type="molecule type" value="Genomic_DNA"/>
</dbReference>
<dbReference type="Pfam" id="PF00293">
    <property type="entry name" value="NUDIX"/>
    <property type="match status" value="1"/>
</dbReference>
<dbReference type="SUPFAM" id="SSF55811">
    <property type="entry name" value="Nudix"/>
    <property type="match status" value="1"/>
</dbReference>
<evidence type="ECO:0000313" key="6">
    <source>
        <dbReference type="EMBL" id="ADV33665.1"/>
    </source>
</evidence>
<dbReference type="InterPro" id="IPR020084">
    <property type="entry name" value="NUDIX_hydrolase_CS"/>
</dbReference>
<dbReference type="NCBIfam" id="NF001937">
    <property type="entry name" value="PRK00714.1-4"/>
    <property type="match status" value="1"/>
</dbReference>
<comment type="function">
    <text evidence="4">Accelerates the degradation of transcripts by removing pyrophosphate from the 5'-end of triphosphorylated RNA, leading to a more labile monophosphorylated state that can stimulate subsequent ribonuclease cleavage.</text>
</comment>
<keyword evidence="7" id="KW-1185">Reference proteome</keyword>
<sequence>MIDSNGYRLNVGIVLCNARGQVFWGKRHKQHSWQFPQGGIDIGETPVQAMYRELFEEIGLNYYDVCILSATHRWISYKLPSSLIRWEMKPLCFGQKQKWFLLKLLSKDTKINMQQGESYTFDSWKWVSLWYPVRRVVFFKRHVYRKVIKEFVNLILS</sequence>
<comment type="cofactor">
    <cofactor evidence="1">
        <name>Mn(2+)</name>
        <dbReference type="ChEBI" id="CHEBI:29035"/>
    </cofactor>
</comment>
<dbReference type="PANTHER" id="PTHR23114:SF17">
    <property type="entry name" value="M7GPPPN-MRNA HYDROLASE"/>
    <property type="match status" value="1"/>
</dbReference>
<comment type="cofactor">
    <cofactor evidence="2">
        <name>Mg(2+)</name>
        <dbReference type="ChEBI" id="CHEBI:18420"/>
    </cofactor>
</comment>
<evidence type="ECO:0000259" key="5">
    <source>
        <dbReference type="PROSITE" id="PS51462"/>
    </source>
</evidence>
<dbReference type="InterPro" id="IPR020476">
    <property type="entry name" value="Nudix_hydrolase"/>
</dbReference>
<gene>
    <name evidence="4 6" type="primary">rppH</name>
    <name evidence="4" type="synonym">nudH</name>
    <name evidence="6" type="synonym">ygdP</name>
    <name evidence="6" type="ordered locus">BVAF_267</name>
</gene>
<dbReference type="InterPro" id="IPR000086">
    <property type="entry name" value="NUDIX_hydrolase_dom"/>
</dbReference>
<dbReference type="InterPro" id="IPR015797">
    <property type="entry name" value="NUDIX_hydrolase-like_dom_sf"/>
</dbReference>
<dbReference type="CDD" id="cd03671">
    <property type="entry name" value="NUDIX_Ap4A_hydrolase_plant_like"/>
    <property type="match status" value="1"/>
</dbReference>